<gene>
    <name evidence="2" type="ORF">TraAM80_02857</name>
</gene>
<dbReference type="GeneID" id="40326790"/>
<keyword evidence="3" id="KW-1185">Reference proteome</keyword>
<name>A0A422NSG0_TRYRA</name>
<evidence type="ECO:0000313" key="2">
    <source>
        <dbReference type="EMBL" id="RNF08396.1"/>
    </source>
</evidence>
<protein>
    <submittedName>
        <fullName evidence="2">Uncharacterized protein</fullName>
    </submittedName>
</protein>
<comment type="caution">
    <text evidence="2">The sequence shown here is derived from an EMBL/GenBank/DDBJ whole genome shotgun (WGS) entry which is preliminary data.</text>
</comment>
<reference evidence="2 3" key="1">
    <citation type="journal article" date="2018" name="BMC Genomics">
        <title>Genomic comparison of Trypanosoma conorhini and Trypanosoma rangeli to Trypanosoma cruzi strains of high and low virulence.</title>
        <authorList>
            <person name="Bradwell K.R."/>
            <person name="Koparde V.N."/>
            <person name="Matveyev A.V."/>
            <person name="Serrano M.G."/>
            <person name="Alves J.M."/>
            <person name="Parikh H."/>
            <person name="Huang B."/>
            <person name="Lee V."/>
            <person name="Espinosa-Alvarez O."/>
            <person name="Ortiz P.A."/>
            <person name="Costa-Martins A.G."/>
            <person name="Teixeira M.M."/>
            <person name="Buck G.A."/>
        </authorList>
    </citation>
    <scope>NUCLEOTIDE SEQUENCE [LARGE SCALE GENOMIC DNA]</scope>
    <source>
        <strain evidence="2 3">AM80</strain>
    </source>
</reference>
<dbReference type="EMBL" id="MKGL01000067">
    <property type="protein sequence ID" value="RNF08396.1"/>
    <property type="molecule type" value="Genomic_DNA"/>
</dbReference>
<accession>A0A422NSG0</accession>
<dbReference type="OrthoDB" id="251598at2759"/>
<feature type="compositionally biased region" description="Basic and acidic residues" evidence="1">
    <location>
        <begin position="109"/>
        <end position="119"/>
    </location>
</feature>
<dbReference type="AlphaFoldDB" id="A0A422NSG0"/>
<feature type="compositionally biased region" description="Basic residues" evidence="1">
    <location>
        <begin position="120"/>
        <end position="132"/>
    </location>
</feature>
<dbReference type="RefSeq" id="XP_029240369.1">
    <property type="nucleotide sequence ID" value="XM_029379847.1"/>
</dbReference>
<sequence length="132" mass="14452">MLMETLEREVEALNAEVTRLRLMVYYMKDTMGASAPPSAVFANRENGYCSVCGRGASSRDPTPQVEAKSSSRGESVASDLVSQRVIEAVAHLLAASKDMRAVLPAPHEGCVDKHSDCLRQRKGSLKEKKRKT</sequence>
<organism evidence="2 3">
    <name type="scientific">Trypanosoma rangeli</name>
    <dbReference type="NCBI Taxonomy" id="5698"/>
    <lineage>
        <taxon>Eukaryota</taxon>
        <taxon>Discoba</taxon>
        <taxon>Euglenozoa</taxon>
        <taxon>Kinetoplastea</taxon>
        <taxon>Metakinetoplastina</taxon>
        <taxon>Trypanosomatida</taxon>
        <taxon>Trypanosomatidae</taxon>
        <taxon>Trypanosoma</taxon>
        <taxon>Herpetosoma</taxon>
    </lineage>
</organism>
<feature type="region of interest" description="Disordered" evidence="1">
    <location>
        <begin position="107"/>
        <end position="132"/>
    </location>
</feature>
<evidence type="ECO:0000256" key="1">
    <source>
        <dbReference type="SAM" id="MobiDB-lite"/>
    </source>
</evidence>
<evidence type="ECO:0000313" key="3">
    <source>
        <dbReference type="Proteomes" id="UP000283634"/>
    </source>
</evidence>
<proteinExistence type="predicted"/>
<feature type="region of interest" description="Disordered" evidence="1">
    <location>
        <begin position="53"/>
        <end position="77"/>
    </location>
</feature>
<dbReference type="Proteomes" id="UP000283634">
    <property type="component" value="Unassembled WGS sequence"/>
</dbReference>